<accession>A0ABD3XDB9</accession>
<dbReference type="AlphaFoldDB" id="A0ABD3XDB9"/>
<evidence type="ECO:0000313" key="1">
    <source>
        <dbReference type="EMBL" id="KAL3884120.1"/>
    </source>
</evidence>
<feature type="non-terminal residue" evidence="1">
    <location>
        <position position="1"/>
    </location>
</feature>
<reference evidence="1 2" key="1">
    <citation type="submission" date="2024-11" db="EMBL/GenBank/DDBJ databases">
        <title>Chromosome-level genome assembly of the freshwater bivalve Anodonta woodiana.</title>
        <authorList>
            <person name="Chen X."/>
        </authorList>
    </citation>
    <scope>NUCLEOTIDE SEQUENCE [LARGE SCALE GENOMIC DNA]</scope>
    <source>
        <strain evidence="1">MN2024</strain>
        <tissue evidence="1">Gills</tissue>
    </source>
</reference>
<organism evidence="1 2">
    <name type="scientific">Sinanodonta woodiana</name>
    <name type="common">Chinese pond mussel</name>
    <name type="synonym">Anodonta woodiana</name>
    <dbReference type="NCBI Taxonomy" id="1069815"/>
    <lineage>
        <taxon>Eukaryota</taxon>
        <taxon>Metazoa</taxon>
        <taxon>Spiralia</taxon>
        <taxon>Lophotrochozoa</taxon>
        <taxon>Mollusca</taxon>
        <taxon>Bivalvia</taxon>
        <taxon>Autobranchia</taxon>
        <taxon>Heteroconchia</taxon>
        <taxon>Palaeoheterodonta</taxon>
        <taxon>Unionida</taxon>
        <taxon>Unionoidea</taxon>
        <taxon>Unionidae</taxon>
        <taxon>Unioninae</taxon>
        <taxon>Sinanodonta</taxon>
    </lineage>
</organism>
<name>A0ABD3XDB9_SINWO</name>
<feature type="non-terminal residue" evidence="1">
    <location>
        <position position="104"/>
    </location>
</feature>
<comment type="caution">
    <text evidence="1">The sequence shown here is derived from an EMBL/GenBank/DDBJ whole genome shotgun (WGS) entry which is preliminary data.</text>
</comment>
<dbReference type="Proteomes" id="UP001634394">
    <property type="component" value="Unassembled WGS sequence"/>
</dbReference>
<proteinExistence type="predicted"/>
<dbReference type="EMBL" id="JBJQND010000003">
    <property type="protein sequence ID" value="KAL3884120.1"/>
    <property type="molecule type" value="Genomic_DNA"/>
</dbReference>
<protein>
    <submittedName>
        <fullName evidence="1">Uncharacterized protein</fullName>
    </submittedName>
</protein>
<gene>
    <name evidence="1" type="ORF">ACJMK2_030342</name>
</gene>
<evidence type="ECO:0000313" key="2">
    <source>
        <dbReference type="Proteomes" id="UP001634394"/>
    </source>
</evidence>
<keyword evidence="2" id="KW-1185">Reference proteome</keyword>
<sequence length="104" mass="12013">EKLAYTRQDNFHRVKSAYYHTDDDVRELARRQQVKYRDHVRFPDITAISGEPTFNRQISEITSFVAGSSSLPKLAPDGNWKNVHKVQRYASRFQGDGINPIFAS</sequence>